<name>A0A317ZJC8_9BACT</name>
<dbReference type="Gene3D" id="3.90.320.10">
    <property type="match status" value="1"/>
</dbReference>
<dbReference type="InParanoid" id="A0A317ZJC8"/>
<dbReference type="InterPro" id="IPR038726">
    <property type="entry name" value="PDDEXK_AddAB-type"/>
</dbReference>
<proteinExistence type="predicted"/>
<gene>
    <name evidence="2" type="ORF">DDZ13_09570</name>
</gene>
<organism evidence="2 3">
    <name type="scientific">Coraliomargarita sinensis</name>
    <dbReference type="NCBI Taxonomy" id="2174842"/>
    <lineage>
        <taxon>Bacteria</taxon>
        <taxon>Pseudomonadati</taxon>
        <taxon>Verrucomicrobiota</taxon>
        <taxon>Opitutia</taxon>
        <taxon>Puniceicoccales</taxon>
        <taxon>Coraliomargaritaceae</taxon>
        <taxon>Coraliomargarita</taxon>
    </lineage>
</organism>
<protein>
    <recommendedName>
        <fullName evidence="1">PD-(D/E)XK endonuclease-like domain-containing protein</fullName>
    </recommendedName>
</protein>
<dbReference type="EMBL" id="QHJQ01000006">
    <property type="protein sequence ID" value="PXA03879.1"/>
    <property type="molecule type" value="Genomic_DNA"/>
</dbReference>
<evidence type="ECO:0000313" key="2">
    <source>
        <dbReference type="EMBL" id="PXA03879.1"/>
    </source>
</evidence>
<accession>A0A317ZJC8</accession>
<evidence type="ECO:0000259" key="1">
    <source>
        <dbReference type="Pfam" id="PF12705"/>
    </source>
</evidence>
<dbReference type="InterPro" id="IPR011604">
    <property type="entry name" value="PDDEXK-like_dom_sf"/>
</dbReference>
<evidence type="ECO:0000313" key="3">
    <source>
        <dbReference type="Proteomes" id="UP000247099"/>
    </source>
</evidence>
<dbReference type="AlphaFoldDB" id="A0A317ZJC8"/>
<reference evidence="2 3" key="1">
    <citation type="submission" date="2018-05" db="EMBL/GenBank/DDBJ databases">
        <title>Coraliomargarita sinensis sp. nov., isolated from a marine solar saltern.</title>
        <authorList>
            <person name="Zhou L.Y."/>
        </authorList>
    </citation>
    <scope>NUCLEOTIDE SEQUENCE [LARGE SCALE GENOMIC DNA]</scope>
    <source>
        <strain evidence="2 3">WN38</strain>
    </source>
</reference>
<comment type="caution">
    <text evidence="2">The sequence shown here is derived from an EMBL/GenBank/DDBJ whole genome shotgun (WGS) entry which is preliminary data.</text>
</comment>
<feature type="domain" description="PD-(D/E)XK endonuclease-like" evidence="1">
    <location>
        <begin position="60"/>
        <end position="146"/>
    </location>
</feature>
<dbReference type="Pfam" id="PF12705">
    <property type="entry name" value="PDDEXK_1"/>
    <property type="match status" value="1"/>
</dbReference>
<keyword evidence="3" id="KW-1185">Reference proteome</keyword>
<sequence>MKVTDFSKGFSHSQIMTDLSPAVDVPLATYRFSAGDLCMKNSLNAGVRLHEAFAAYSTGSWFNPRYTGACQAIVGALADLGVREFDTEVPLHGTHLHGVADIVGHTSENRLVIADLKATLGEYALPPKAAELLQLASYALLAGDGPYRLICVRAALRQRRINVFEVDEQRVLKLMELIRVEITSERVAA</sequence>
<dbReference type="RefSeq" id="WP_110131235.1">
    <property type="nucleotide sequence ID" value="NZ_QHJQ01000006.1"/>
</dbReference>
<dbReference type="Proteomes" id="UP000247099">
    <property type="component" value="Unassembled WGS sequence"/>
</dbReference>